<name>A0ACC3MRD7_9PEZI</name>
<keyword evidence="2" id="KW-1185">Reference proteome</keyword>
<evidence type="ECO:0000313" key="2">
    <source>
        <dbReference type="Proteomes" id="UP001281147"/>
    </source>
</evidence>
<dbReference type="Proteomes" id="UP001281147">
    <property type="component" value="Unassembled WGS sequence"/>
</dbReference>
<protein>
    <submittedName>
        <fullName evidence="1">Uncharacterized protein</fullName>
    </submittedName>
</protein>
<accession>A0ACC3MRD7</accession>
<sequence length="695" mass="73129">MYSFASFATLIAFASAAYELTTTFAGGPTFLDNFDFYTSWDPTYGFVHYVDRATAEQYSMINTTGTSVSFGVETSQLLDPNANLGRHSLRLSSRESWTHGLFIIDLAHMPANVCGTWPALWMLGSDTWPNSGEIDIIEFTNNVPNNLMALHTMPGCTIAGTEESGTLLTSDCSAGGGYTGCTVAETAPNNAGIEFNANGGGVYAIEWTSAAIRMWFFPRDAIPDTVTSDTPDVAGFGVPTANFQGSCDIDTHFYNHSIIFDIDFCGQWAGNVFIQNGCPALDPTDSWASCNQFVALNPSAYHESYWQVNHIKVYQNTPGFTPAPSTLLSSATPAISTSGVTSVLSGAQGRTSTPTMSLAATVPSITTGAFTATSSVLSVLSSLSEESHASLVNRATSLPSSPTSTAAGSSSPISISPIPITLPSPISSSTLASSMEPPEVSLSSPSLASVEPTFVTTPGAGPTTSSSWTTSPIIPSTIVCTGDVCTSYASVVVVETITVNALLWRDTEVSKPSATANLERREDGVLTVYCDNVEGPLSEWTISYENAALWIFACALYGDYGAPAKRAVQTSFVSSFDRPEFTPTEFSYQPTTSAVAVTTKYSVVTLTTRTLSQSAGEEGAGSASGLHLEPLERPHAGTAASMTITIYPTMKDTPLASSPVAESSTTQTQPSEAPLVSSALLPIVVSIIGIIAILL</sequence>
<proteinExistence type="predicted"/>
<gene>
    <name evidence="1" type="ORF">LTR37_015712</name>
</gene>
<evidence type="ECO:0000313" key="1">
    <source>
        <dbReference type="EMBL" id="KAK3700909.1"/>
    </source>
</evidence>
<reference evidence="1" key="1">
    <citation type="submission" date="2023-07" db="EMBL/GenBank/DDBJ databases">
        <title>Black Yeasts Isolated from many extreme environments.</title>
        <authorList>
            <person name="Coleine C."/>
            <person name="Stajich J.E."/>
            <person name="Selbmann L."/>
        </authorList>
    </citation>
    <scope>NUCLEOTIDE SEQUENCE</scope>
    <source>
        <strain evidence="1">CCFEE 5714</strain>
    </source>
</reference>
<dbReference type="EMBL" id="JAUTXU010000179">
    <property type="protein sequence ID" value="KAK3700909.1"/>
    <property type="molecule type" value="Genomic_DNA"/>
</dbReference>
<comment type="caution">
    <text evidence="1">The sequence shown here is derived from an EMBL/GenBank/DDBJ whole genome shotgun (WGS) entry which is preliminary data.</text>
</comment>
<organism evidence="1 2">
    <name type="scientific">Vermiconidia calcicola</name>
    <dbReference type="NCBI Taxonomy" id="1690605"/>
    <lineage>
        <taxon>Eukaryota</taxon>
        <taxon>Fungi</taxon>
        <taxon>Dikarya</taxon>
        <taxon>Ascomycota</taxon>
        <taxon>Pezizomycotina</taxon>
        <taxon>Dothideomycetes</taxon>
        <taxon>Dothideomycetidae</taxon>
        <taxon>Mycosphaerellales</taxon>
        <taxon>Extremaceae</taxon>
        <taxon>Vermiconidia</taxon>
    </lineage>
</organism>